<organism evidence="3 4">
    <name type="scientific">Cutaneotrichosporon oleaginosum</name>
    <dbReference type="NCBI Taxonomy" id="879819"/>
    <lineage>
        <taxon>Eukaryota</taxon>
        <taxon>Fungi</taxon>
        <taxon>Dikarya</taxon>
        <taxon>Basidiomycota</taxon>
        <taxon>Agaricomycotina</taxon>
        <taxon>Tremellomycetes</taxon>
        <taxon>Trichosporonales</taxon>
        <taxon>Trichosporonaceae</taxon>
        <taxon>Cutaneotrichosporon</taxon>
    </lineage>
</organism>
<dbReference type="STRING" id="879819.A0A0J0XZM4"/>
<evidence type="ECO:0000313" key="3">
    <source>
        <dbReference type="EMBL" id="KLT46487.1"/>
    </source>
</evidence>
<dbReference type="PANTHER" id="PTHR21349">
    <property type="entry name" value="50S RIBOSOMAL PROTEIN L21"/>
    <property type="match status" value="1"/>
</dbReference>
<dbReference type="PANTHER" id="PTHR21349:SF0">
    <property type="entry name" value="LARGE RIBOSOMAL SUBUNIT PROTEIN BL21M"/>
    <property type="match status" value="1"/>
</dbReference>
<protein>
    <recommendedName>
        <fullName evidence="2">Large ribosomal subunit protein bL21m</fullName>
    </recommendedName>
</protein>
<evidence type="ECO:0000256" key="2">
    <source>
        <dbReference type="ARBA" id="ARBA00044129"/>
    </source>
</evidence>
<keyword evidence="4" id="KW-1185">Reference proteome</keyword>
<proteinExistence type="inferred from homology"/>
<evidence type="ECO:0000313" key="4">
    <source>
        <dbReference type="Proteomes" id="UP000053611"/>
    </source>
</evidence>
<dbReference type="GeneID" id="28986868"/>
<name>A0A0J0XZM4_9TREE</name>
<dbReference type="GO" id="GO:0005762">
    <property type="term" value="C:mitochondrial large ribosomal subunit"/>
    <property type="evidence" value="ECO:0007669"/>
    <property type="project" value="TreeGrafter"/>
</dbReference>
<accession>A0A0J0XZM4</accession>
<dbReference type="AlphaFoldDB" id="A0A0J0XZM4"/>
<dbReference type="Pfam" id="PF00829">
    <property type="entry name" value="Ribosomal_L21p"/>
    <property type="match status" value="1"/>
</dbReference>
<dbReference type="OrthoDB" id="5994at2759"/>
<dbReference type="InterPro" id="IPR036164">
    <property type="entry name" value="bL21-like_sf"/>
</dbReference>
<sequence>MPPRPALPQNLLRTPLRALATASAASTSSASPFAGLPPLAPADAAPVLPTTMPEAVRKLRETTTPSKGIYCVARLHSRSYLLHPRDILTLPTLKPMQAPGTTLSLTRILEVGGREFAIRSPAADGKELRKSLPKGPGVDSGFETIPPWVASCELTVLEHTKSPLTRTLLKKRRKGYQKTIENKQGWTRLRVGDIVLGSGVPPSS</sequence>
<dbReference type="Proteomes" id="UP000053611">
    <property type="component" value="Unassembled WGS sequence"/>
</dbReference>
<comment type="similarity">
    <text evidence="1">Belongs to the bacterial ribosomal protein bL21 family.</text>
</comment>
<gene>
    <name evidence="3" type="ORF">CC85DRAFT_324800</name>
</gene>
<dbReference type="EMBL" id="KQ087177">
    <property type="protein sequence ID" value="KLT46487.1"/>
    <property type="molecule type" value="Genomic_DNA"/>
</dbReference>
<dbReference type="RefSeq" id="XP_018282978.1">
    <property type="nucleotide sequence ID" value="XM_018426265.1"/>
</dbReference>
<reference evidence="3 4" key="1">
    <citation type="submission" date="2015-03" db="EMBL/GenBank/DDBJ databases">
        <title>Genomics and transcriptomics of the oil-accumulating basidiomycete yeast T. oleaginosus allow insights into substrate utilization and the diverse evolutionary trajectories of mating systems in fungi.</title>
        <authorList>
            <consortium name="DOE Joint Genome Institute"/>
            <person name="Kourist R."/>
            <person name="Kracht O."/>
            <person name="Bracharz F."/>
            <person name="Lipzen A."/>
            <person name="Nolan M."/>
            <person name="Ohm R."/>
            <person name="Grigoriev I."/>
            <person name="Sun S."/>
            <person name="Heitman J."/>
            <person name="Bruck T."/>
            <person name="Nowrousian M."/>
        </authorList>
    </citation>
    <scope>NUCLEOTIDE SEQUENCE [LARGE SCALE GENOMIC DNA]</scope>
    <source>
        <strain evidence="3 4">IBC0246</strain>
    </source>
</reference>
<evidence type="ECO:0000256" key="1">
    <source>
        <dbReference type="ARBA" id="ARBA00008563"/>
    </source>
</evidence>
<dbReference type="InterPro" id="IPR028909">
    <property type="entry name" value="bL21-like"/>
</dbReference>
<dbReference type="SUPFAM" id="SSF141091">
    <property type="entry name" value="L21p-like"/>
    <property type="match status" value="1"/>
</dbReference>
<dbReference type="GO" id="GO:0003735">
    <property type="term" value="F:structural constituent of ribosome"/>
    <property type="evidence" value="ECO:0007669"/>
    <property type="project" value="TreeGrafter"/>
</dbReference>